<evidence type="ECO:0000313" key="4">
    <source>
        <dbReference type="EMBL" id="RIH86067.1"/>
    </source>
</evidence>
<evidence type="ECO:0000256" key="1">
    <source>
        <dbReference type="SAM" id="Coils"/>
    </source>
</evidence>
<dbReference type="InterPro" id="IPR051465">
    <property type="entry name" value="Cell_Envelope_Struct_Comp"/>
</dbReference>
<dbReference type="RefSeq" id="WP_119277809.1">
    <property type="nucleotide sequence ID" value="NZ_QWLA01000034.1"/>
</dbReference>
<dbReference type="Proteomes" id="UP000265341">
    <property type="component" value="Unassembled WGS sequence"/>
</dbReference>
<dbReference type="PANTHER" id="PTHR43308:SF1">
    <property type="entry name" value="OUTER MEMBRANE PROTEIN ALPHA"/>
    <property type="match status" value="1"/>
</dbReference>
<dbReference type="Pfam" id="PF21620">
    <property type="entry name" value="SlpA_C"/>
    <property type="match status" value="1"/>
</dbReference>
<feature type="chain" id="PRO_5017198902" evidence="2">
    <location>
        <begin position="23"/>
        <end position="910"/>
    </location>
</feature>
<keyword evidence="2" id="KW-0732">Signal</keyword>
<feature type="coiled-coil region" evidence="1">
    <location>
        <begin position="91"/>
        <end position="145"/>
    </location>
</feature>
<dbReference type="AlphaFoldDB" id="A0A399EN73"/>
<comment type="caution">
    <text evidence="4">The sequence shown here is derived from an EMBL/GenBank/DDBJ whole genome shotgun (WGS) entry which is preliminary data.</text>
</comment>
<dbReference type="OrthoDB" id="5845122at2"/>
<evidence type="ECO:0000259" key="3">
    <source>
        <dbReference type="PROSITE" id="PS51272"/>
    </source>
</evidence>
<feature type="coiled-coil region" evidence="1">
    <location>
        <begin position="179"/>
        <end position="241"/>
    </location>
</feature>
<proteinExistence type="predicted"/>
<sequence length="910" mass="97243">MRKKLVIMLAGLLTVLSMGFGAAQFSDVPAGHWAQEAVEAITARGIIVGFPDGTFRGNENLTRYQAALIIYRLLQQLEAEKGAGPATEAVTAMTEEEKAALQNAIQELAAELAALGVRVSALEDNAATKDDIAALQAQIDELKAAQAPTGEAVDQQALQDLADRVEAASVAADTALAQAQELGERLDTVEGDVAALKSEVEANADSISALNELAVLLNQDVLSLQDRVTAVEKALADIQAQPAVDLSQYATLEDVAALQEFASALRTDLVALSEKVSALETTVAGLDKRVAALEGYKFTLTGNLTARYGYSYTTGANYDIERLYSNVWGDYTWDADDDGQTIDNPDFFSGGDTRARAILTFSVKRTPVGTGSGFNLDEARAQLRFTQDGAVRLEDNAIQVLLVNLTGNIDGQPFTLRYSRFNDFKFTDYFMSNADPNYTGGLGRGARVTFEANKFFLSPKVTVVMGSTANNSGTGFGGDPSAVNDYFGVRSVYSLLGLNVGLNYAEYNTRNTDGTGRAGFAVDWNGKLLGFLNLKGEYVATKLTSLPNWDFSNDAIVDQAFYVQPSVSFGPITVEANYRAIDPDFKESGYNANNAGLSIDFQTNRDNKRPYDENERGYGVKATLGLGFVTISGLYDHDANFYEDASSVVNSLGADATASLFAGFSVTGYFYNATDISGNLLTGSDRFDSKYGVKLSHDGKASNALIKGLNLGVEYRQIETGAAGDYDRGDILVNADLDAKFGPIAVKPGVFFDAASGSASGSALKFGLQVTTDTLNLGFLKPNLTGAYVTRNSTIGSTRGETYYSFGLGLADFLASGAKLNVTYASYSGSGLSSASAAAGVENHLFDYTTGYIYSDDTTAPVINFELRGLYVNYTYGGFGVFAHWGDLVNSTAGTQTPSYGFRISYSYSF</sequence>
<dbReference type="PANTHER" id="PTHR43308">
    <property type="entry name" value="OUTER MEMBRANE PROTEIN ALPHA-RELATED"/>
    <property type="match status" value="1"/>
</dbReference>
<feature type="signal peptide" evidence="2">
    <location>
        <begin position="1"/>
        <end position="22"/>
    </location>
</feature>
<evidence type="ECO:0000313" key="5">
    <source>
        <dbReference type="Proteomes" id="UP000265341"/>
    </source>
</evidence>
<dbReference type="InterPro" id="IPR048736">
    <property type="entry name" value="SlpA_C"/>
</dbReference>
<dbReference type="EMBL" id="QWLA01000034">
    <property type="protein sequence ID" value="RIH86067.1"/>
    <property type="molecule type" value="Genomic_DNA"/>
</dbReference>
<gene>
    <name evidence="4" type="primary">slpA</name>
    <name evidence="4" type="ORF">Mrose_01955</name>
</gene>
<dbReference type="PROSITE" id="PS51272">
    <property type="entry name" value="SLH"/>
    <property type="match status" value="1"/>
</dbReference>
<reference evidence="4 5" key="1">
    <citation type="submission" date="2018-08" db="EMBL/GenBank/DDBJ databases">
        <title>Meiothermus roseus NBRC 110900 genome sequencing project.</title>
        <authorList>
            <person name="Da Costa M.S."/>
            <person name="Albuquerque L."/>
            <person name="Raposo P."/>
            <person name="Froufe H.J.C."/>
            <person name="Barroso C.S."/>
            <person name="Egas C."/>
        </authorList>
    </citation>
    <scope>NUCLEOTIDE SEQUENCE [LARGE SCALE GENOMIC DNA]</scope>
    <source>
        <strain evidence="4 5">NBRC 110900</strain>
    </source>
</reference>
<dbReference type="Gene3D" id="1.20.5.340">
    <property type="match status" value="1"/>
</dbReference>
<dbReference type="InterPro" id="IPR001119">
    <property type="entry name" value="SLH_dom"/>
</dbReference>
<feature type="domain" description="SLH" evidence="3">
    <location>
        <begin position="21"/>
        <end position="84"/>
    </location>
</feature>
<accession>A0A399EN73</accession>
<keyword evidence="5" id="KW-1185">Reference proteome</keyword>
<organism evidence="4 5">
    <name type="scientific">Calidithermus roseus</name>
    <dbReference type="NCBI Taxonomy" id="1644118"/>
    <lineage>
        <taxon>Bacteria</taxon>
        <taxon>Thermotogati</taxon>
        <taxon>Deinococcota</taxon>
        <taxon>Deinococci</taxon>
        <taxon>Thermales</taxon>
        <taxon>Thermaceae</taxon>
        <taxon>Calidithermus</taxon>
    </lineage>
</organism>
<evidence type="ECO:0000256" key="2">
    <source>
        <dbReference type="SAM" id="SignalP"/>
    </source>
</evidence>
<protein>
    <submittedName>
        <fullName evidence="4">S-layer protein SlpA</fullName>
    </submittedName>
</protein>
<name>A0A399EN73_9DEIN</name>
<keyword evidence="1" id="KW-0175">Coiled coil</keyword>
<dbReference type="Pfam" id="PF00395">
    <property type="entry name" value="SLH"/>
    <property type="match status" value="1"/>
</dbReference>